<proteinExistence type="predicted"/>
<keyword evidence="1" id="KW-0727">SH2 domain</keyword>
<dbReference type="AlphaFoldDB" id="A0AAF3FF62"/>
<dbReference type="WBParaSite" id="MBELARI_LOCUS5595">
    <property type="protein sequence ID" value="MBELARI_LOCUS5595"/>
    <property type="gene ID" value="MBELARI_LOCUS5595"/>
</dbReference>
<dbReference type="InterPro" id="IPR001217">
    <property type="entry name" value="STAT"/>
</dbReference>
<dbReference type="PANTHER" id="PTHR11801">
    <property type="entry name" value="SIGNAL TRANSDUCER AND ACTIVATOR OF TRANSCRIPTION"/>
    <property type="match status" value="1"/>
</dbReference>
<feature type="region of interest" description="Disordered" evidence="2">
    <location>
        <begin position="24"/>
        <end position="49"/>
    </location>
</feature>
<dbReference type="Proteomes" id="UP000887575">
    <property type="component" value="Unassembled WGS sequence"/>
</dbReference>
<dbReference type="SUPFAM" id="SSF49417">
    <property type="entry name" value="p53-like transcription factors"/>
    <property type="match status" value="1"/>
</dbReference>
<keyword evidence="3" id="KW-1185">Reference proteome</keyword>
<evidence type="ECO:0000313" key="3">
    <source>
        <dbReference type="Proteomes" id="UP000887575"/>
    </source>
</evidence>
<evidence type="ECO:0000256" key="1">
    <source>
        <dbReference type="ARBA" id="ARBA00022999"/>
    </source>
</evidence>
<evidence type="ECO:0000313" key="4">
    <source>
        <dbReference type="WBParaSite" id="MBELARI_LOCUS5595"/>
    </source>
</evidence>
<evidence type="ECO:0000256" key="2">
    <source>
        <dbReference type="SAM" id="MobiDB-lite"/>
    </source>
</evidence>
<organism evidence="3 4">
    <name type="scientific">Mesorhabditis belari</name>
    <dbReference type="NCBI Taxonomy" id="2138241"/>
    <lineage>
        <taxon>Eukaryota</taxon>
        <taxon>Metazoa</taxon>
        <taxon>Ecdysozoa</taxon>
        <taxon>Nematoda</taxon>
        <taxon>Chromadorea</taxon>
        <taxon>Rhabditida</taxon>
        <taxon>Rhabditina</taxon>
        <taxon>Rhabditomorpha</taxon>
        <taxon>Rhabditoidea</taxon>
        <taxon>Rhabditidae</taxon>
        <taxon>Mesorhabditinae</taxon>
        <taxon>Mesorhabditis</taxon>
    </lineage>
</organism>
<reference evidence="4" key="1">
    <citation type="submission" date="2024-02" db="UniProtKB">
        <authorList>
            <consortium name="WormBaseParasite"/>
        </authorList>
    </citation>
    <scope>IDENTIFICATION</scope>
</reference>
<dbReference type="GO" id="GO:0003700">
    <property type="term" value="F:DNA-binding transcription factor activity"/>
    <property type="evidence" value="ECO:0007669"/>
    <property type="project" value="InterPro"/>
</dbReference>
<dbReference type="GO" id="GO:0007165">
    <property type="term" value="P:signal transduction"/>
    <property type="evidence" value="ECO:0007669"/>
    <property type="project" value="InterPro"/>
</dbReference>
<dbReference type="Gene3D" id="1.10.238.10">
    <property type="entry name" value="EF-hand"/>
    <property type="match status" value="1"/>
</dbReference>
<dbReference type="InterPro" id="IPR008967">
    <property type="entry name" value="p53-like_TF_DNA-bd_sf"/>
</dbReference>
<feature type="compositionally biased region" description="Polar residues" evidence="2">
    <location>
        <begin position="440"/>
        <end position="451"/>
    </location>
</feature>
<name>A0AAF3FF62_9BILA</name>
<protein>
    <submittedName>
        <fullName evidence="4">Uncharacterized protein</fullName>
    </submittedName>
</protein>
<accession>A0AAF3FF62</accession>
<feature type="region of interest" description="Disordered" evidence="2">
    <location>
        <begin position="439"/>
        <end position="465"/>
    </location>
</feature>
<sequence>MKVPSNKKIFKSFVWSGEDHSFGGSHCGRAVPPSGLNPSSRRVQRRNHQQWCQPSFPSSTHSFTTSNFISHSNSPLESPTVAPLIGSGGPWMAARGPRPSPFPSPTRPLQLLLHELCPLLSAHLQLDDSPDGGQIKRLLTNVIESSEQIIAELEQLATTDLSKFESEWASLTWPCLTVASLLRDNPGDRELSELEERVNVLVVSLVNVWRNPLAIDSNHPENIYLWQQFNTYLTSALQSIHSLYSRSDLHNALHEINTFRQNELAICLGSFKQLCLNYSKEVLTTVRECQVERVSLCHQIPADVVYRAETYYSKILYCMSIIAARLQGFRYWPFGGSDPIRPLIDSVSIVVEQLLAECLFCSEPTASPILVTNNLFPFRSGCLARGPVFSSFTVQIIGEETAQTIQEEIRNAVTGGRPPSSVLGGSKSFPSAALLAMKPTSGTKRNNSTANAEGGNTAHKKSDVNSKEAVQLGATFSDKHATWTASYPHLLCTTRQKDSALLDVRSNQIGKRSLFYFYIKGTMFSLREQPAHVYTLSLPFTIATRRNQDCQVQRMMSSYTATCFWLYGTCSLDGLVLKWTEADISWQNFKELYKAHFRSTAEVARDLSEADFHLLEQKMCCEECEPNERIFQQEPVMVSFKNVMCPHLRYESSDVSSKFSIWRGLLELLQFFQDAKTNTKALWDDNYLLGFLDCDRARALVTSHQPPVLCLYLSYAGGGAICFVMKRANGQVIHLEPLDLKKLQTKSLNEYVTDIAVAERINYLVNANGRLVSINEIAMKYRAGVEGRPGKEVSSNVTHPGSTQLMNPMSFTPVRIAVVTCDEELPREENKPENGNRIGLDLTSNVPFVTPMGNPNQLGNTPITPASYCSHVLSTTHLGSNQDFLLQLRQLMKIHGKEPEEVFSHLQYLTYSNGNSTMQETSNGAYNLGI</sequence>